<protein>
    <recommendedName>
        <fullName evidence="5">Probable membrane transporter protein</fullName>
    </recommendedName>
</protein>
<evidence type="ECO:0000256" key="3">
    <source>
        <dbReference type="ARBA" id="ARBA00022989"/>
    </source>
</evidence>
<name>A0A7D4BLT7_9BACT</name>
<dbReference type="KEGG" id="ttz:FHG85_02360"/>
<organism evidence="6 7">
    <name type="scientific">Tenuifilum thalassicum</name>
    <dbReference type="NCBI Taxonomy" id="2590900"/>
    <lineage>
        <taxon>Bacteria</taxon>
        <taxon>Pseudomonadati</taxon>
        <taxon>Bacteroidota</taxon>
        <taxon>Bacteroidia</taxon>
        <taxon>Bacteroidales</taxon>
        <taxon>Tenuifilaceae</taxon>
        <taxon>Tenuifilum</taxon>
    </lineage>
</organism>
<keyword evidence="3 5" id="KW-1133">Transmembrane helix</keyword>
<dbReference type="Proteomes" id="UP000500961">
    <property type="component" value="Chromosome"/>
</dbReference>
<sequence length="251" mass="26618">MMLYTIVFLVIAAASFIFAMLGLGGGMVYVPVLNWAGFDMVSVAIPLGLLLNGLNTALVLIPFARKKMVDWKGGAVMAGTALIASPLGAMTSEHVPVQTLKILFAAMVVAAALRTLWSSKQAEPEKMMSLKQRSIIGFFVGSFAGFIGGMLGLGGGFIIAPILMMMGYKTKEAAATTAFVVTFSSFSGYLGHISQGHMNWPLTIILVIAVIIGSQLGGRYMTQKAKSKQVKIAYAVVLLLIAIKMVYGVIA</sequence>
<feature type="transmembrane region" description="Helical" evidence="5">
    <location>
        <begin position="41"/>
        <end position="61"/>
    </location>
</feature>
<keyword evidence="2 5" id="KW-0812">Transmembrane</keyword>
<dbReference type="EMBL" id="CP041345">
    <property type="protein sequence ID" value="QKG81199.1"/>
    <property type="molecule type" value="Genomic_DNA"/>
</dbReference>
<evidence type="ECO:0000256" key="5">
    <source>
        <dbReference type="RuleBase" id="RU363041"/>
    </source>
</evidence>
<keyword evidence="7" id="KW-1185">Reference proteome</keyword>
<evidence type="ECO:0000256" key="1">
    <source>
        <dbReference type="ARBA" id="ARBA00004141"/>
    </source>
</evidence>
<evidence type="ECO:0000256" key="2">
    <source>
        <dbReference type="ARBA" id="ARBA00022692"/>
    </source>
</evidence>
<proteinExistence type="inferred from homology"/>
<reference evidence="6 7" key="1">
    <citation type="submission" date="2019-07" db="EMBL/GenBank/DDBJ databases">
        <title>Thalassofilum flectens gen. nov., sp. nov., a novel moderate thermophilic anaerobe from a shallow sea hot spring in Kunashir Island (Russia), representing a new family in the order Bacteroidales, and proposal of Thalassofilacea fam. nov.</title>
        <authorList>
            <person name="Kochetkova T.V."/>
            <person name="Podosokorskaya O.A."/>
            <person name="Novikov A."/>
            <person name="Elcheninov A.G."/>
            <person name="Toshchakov S.V."/>
            <person name="Kublanov I.V."/>
        </authorList>
    </citation>
    <scope>NUCLEOTIDE SEQUENCE [LARGE SCALE GENOMIC DNA]</scope>
    <source>
        <strain evidence="6 7">38-H</strain>
    </source>
</reference>
<accession>A0A7D4BLT7</accession>
<gene>
    <name evidence="6" type="ORF">FHG85_02360</name>
</gene>
<comment type="similarity">
    <text evidence="5">Belongs to the 4-toluene sulfonate uptake permease (TSUP) (TC 2.A.102) family.</text>
</comment>
<evidence type="ECO:0000313" key="6">
    <source>
        <dbReference type="EMBL" id="QKG81199.1"/>
    </source>
</evidence>
<comment type="subcellular location">
    <subcellularLocation>
        <location evidence="5">Cell membrane</location>
        <topology evidence="5">Multi-pass membrane protein</topology>
    </subcellularLocation>
    <subcellularLocation>
        <location evidence="1">Membrane</location>
        <topology evidence="1">Multi-pass membrane protein</topology>
    </subcellularLocation>
</comment>
<evidence type="ECO:0000256" key="4">
    <source>
        <dbReference type="ARBA" id="ARBA00023136"/>
    </source>
</evidence>
<keyword evidence="4 5" id="KW-0472">Membrane</keyword>
<evidence type="ECO:0000313" key="7">
    <source>
        <dbReference type="Proteomes" id="UP000500961"/>
    </source>
</evidence>
<feature type="transmembrane region" description="Helical" evidence="5">
    <location>
        <begin position="7"/>
        <end position="29"/>
    </location>
</feature>
<dbReference type="PANTHER" id="PTHR43701">
    <property type="entry name" value="MEMBRANE TRANSPORTER PROTEIN MJ0441-RELATED"/>
    <property type="match status" value="1"/>
</dbReference>
<dbReference type="Pfam" id="PF01925">
    <property type="entry name" value="TauE"/>
    <property type="match status" value="1"/>
</dbReference>
<feature type="transmembrane region" description="Helical" evidence="5">
    <location>
        <begin position="200"/>
        <end position="220"/>
    </location>
</feature>
<dbReference type="GO" id="GO:0005886">
    <property type="term" value="C:plasma membrane"/>
    <property type="evidence" value="ECO:0007669"/>
    <property type="project" value="UniProtKB-SubCell"/>
</dbReference>
<dbReference type="InterPro" id="IPR051598">
    <property type="entry name" value="TSUP/Inactive_protease-like"/>
</dbReference>
<dbReference type="InterPro" id="IPR002781">
    <property type="entry name" value="TM_pro_TauE-like"/>
</dbReference>
<dbReference type="PANTHER" id="PTHR43701:SF2">
    <property type="entry name" value="MEMBRANE TRANSPORTER PROTEIN YJNA-RELATED"/>
    <property type="match status" value="1"/>
</dbReference>
<keyword evidence="5" id="KW-1003">Cell membrane</keyword>
<feature type="transmembrane region" description="Helical" evidence="5">
    <location>
        <begin position="73"/>
        <end position="92"/>
    </location>
</feature>
<feature type="transmembrane region" description="Helical" evidence="5">
    <location>
        <begin position="138"/>
        <end position="163"/>
    </location>
</feature>
<feature type="transmembrane region" description="Helical" evidence="5">
    <location>
        <begin position="232"/>
        <end position="250"/>
    </location>
</feature>
<feature type="transmembrane region" description="Helical" evidence="5">
    <location>
        <begin position="98"/>
        <end position="117"/>
    </location>
</feature>
<dbReference type="AlphaFoldDB" id="A0A7D4BLT7"/>